<sequence length="71" mass="8684">MAHWRCITFLDNCPILRDSARDVVFIDDNTMVLRLKRAEKREERINQCERRRLFAVYDERALFSKLLRKEI</sequence>
<reference evidence="1" key="1">
    <citation type="submission" date="2022-06" db="EMBL/GenBank/DDBJ databases">
        <title>Draft genome sequences of Leminorella grimontii str. JCM5902.</title>
        <authorList>
            <person name="Wakabayashi Y."/>
            <person name="Kojima K."/>
        </authorList>
    </citation>
    <scope>NUCLEOTIDE SEQUENCE</scope>
    <source>
        <strain evidence="1">JCM 5902</strain>
    </source>
</reference>
<evidence type="ECO:0000313" key="1">
    <source>
        <dbReference type="EMBL" id="GKX56804.1"/>
    </source>
</evidence>
<proteinExistence type="predicted"/>
<comment type="caution">
    <text evidence="1">The sequence shown here is derived from an EMBL/GenBank/DDBJ whole genome shotgun (WGS) entry which is preliminary data.</text>
</comment>
<gene>
    <name evidence="1" type="ORF">SOASR030_29160</name>
</gene>
<accession>A0AAV5N774</accession>
<name>A0AAV5N774_9GAMM</name>
<protein>
    <submittedName>
        <fullName evidence="1">Uncharacterized protein</fullName>
    </submittedName>
</protein>
<dbReference type="AlphaFoldDB" id="A0AAV5N774"/>
<dbReference type="Proteomes" id="UP001058124">
    <property type="component" value="Unassembled WGS sequence"/>
</dbReference>
<dbReference type="EMBL" id="BRLH01000008">
    <property type="protein sequence ID" value="GKX56804.1"/>
    <property type="molecule type" value="Genomic_DNA"/>
</dbReference>
<keyword evidence="2" id="KW-1185">Reference proteome</keyword>
<evidence type="ECO:0000313" key="2">
    <source>
        <dbReference type="Proteomes" id="UP001058124"/>
    </source>
</evidence>
<organism evidence="1 2">
    <name type="scientific">Leminorella grimontii</name>
    <dbReference type="NCBI Taxonomy" id="82981"/>
    <lineage>
        <taxon>Bacteria</taxon>
        <taxon>Pseudomonadati</taxon>
        <taxon>Pseudomonadota</taxon>
        <taxon>Gammaproteobacteria</taxon>
        <taxon>Enterobacterales</taxon>
        <taxon>Budviciaceae</taxon>
        <taxon>Leminorella</taxon>
    </lineage>
</organism>